<proteinExistence type="predicted"/>
<evidence type="ECO:0000313" key="3">
    <source>
        <dbReference type="EMBL" id="KAK9861009.1"/>
    </source>
</evidence>
<feature type="region of interest" description="Disordered" evidence="1">
    <location>
        <begin position="42"/>
        <end position="66"/>
    </location>
</feature>
<name>A0AAW1SWS9_9CHLO</name>
<feature type="transmembrane region" description="Helical" evidence="2">
    <location>
        <begin position="166"/>
        <end position="184"/>
    </location>
</feature>
<organism evidence="3 4">
    <name type="scientific">Apatococcus fuscideae</name>
    <dbReference type="NCBI Taxonomy" id="2026836"/>
    <lineage>
        <taxon>Eukaryota</taxon>
        <taxon>Viridiplantae</taxon>
        <taxon>Chlorophyta</taxon>
        <taxon>core chlorophytes</taxon>
        <taxon>Trebouxiophyceae</taxon>
        <taxon>Chlorellales</taxon>
        <taxon>Chlorellaceae</taxon>
        <taxon>Apatococcus</taxon>
    </lineage>
</organism>
<gene>
    <name evidence="3" type="ORF">WJX84_007079</name>
</gene>
<keyword evidence="2" id="KW-0472">Membrane</keyword>
<evidence type="ECO:0000313" key="4">
    <source>
        <dbReference type="Proteomes" id="UP001485043"/>
    </source>
</evidence>
<feature type="compositionally biased region" description="Polar residues" evidence="1">
    <location>
        <begin position="55"/>
        <end position="66"/>
    </location>
</feature>
<protein>
    <submittedName>
        <fullName evidence="3">Uncharacterized protein</fullName>
    </submittedName>
</protein>
<keyword evidence="2" id="KW-1133">Transmembrane helix</keyword>
<dbReference type="EMBL" id="JALJOV010000830">
    <property type="protein sequence ID" value="KAK9861009.1"/>
    <property type="molecule type" value="Genomic_DNA"/>
</dbReference>
<keyword evidence="2" id="KW-0812">Transmembrane</keyword>
<sequence>MSEHSEQKALDLDKMSPWAHGVMRFRTPEQLKYCLLLVPESRGGEPSELPETDLSETSASSHSGYQPTEEFQIAASSMDRRWTEDADLAGRRSEQQAQIHGWIPTLQLAYTAVGWMTMVKRGTPDVADQRLERYSSTVVPAGKAGRHRSSANSARAVREFIRSSRVAQLVLLLLVLLMTSMVVGDGVLTPAQKEGLGIHPTRVAPEGAMWRAGMHLPGDVMSAADALQPRQRREGAPGHSIPQYT</sequence>
<keyword evidence="4" id="KW-1185">Reference proteome</keyword>
<evidence type="ECO:0000256" key="2">
    <source>
        <dbReference type="SAM" id="Phobius"/>
    </source>
</evidence>
<evidence type="ECO:0000256" key="1">
    <source>
        <dbReference type="SAM" id="MobiDB-lite"/>
    </source>
</evidence>
<comment type="caution">
    <text evidence="3">The sequence shown here is derived from an EMBL/GenBank/DDBJ whole genome shotgun (WGS) entry which is preliminary data.</text>
</comment>
<accession>A0AAW1SWS9</accession>
<dbReference type="Proteomes" id="UP001485043">
    <property type="component" value="Unassembled WGS sequence"/>
</dbReference>
<dbReference type="AlphaFoldDB" id="A0AAW1SWS9"/>
<reference evidence="3 4" key="1">
    <citation type="journal article" date="2024" name="Nat. Commun.">
        <title>Phylogenomics reveals the evolutionary origins of lichenization in chlorophyte algae.</title>
        <authorList>
            <person name="Puginier C."/>
            <person name="Libourel C."/>
            <person name="Otte J."/>
            <person name="Skaloud P."/>
            <person name="Haon M."/>
            <person name="Grisel S."/>
            <person name="Petersen M."/>
            <person name="Berrin J.G."/>
            <person name="Delaux P.M."/>
            <person name="Dal Grande F."/>
            <person name="Keller J."/>
        </authorList>
    </citation>
    <scope>NUCLEOTIDE SEQUENCE [LARGE SCALE GENOMIC DNA]</scope>
    <source>
        <strain evidence="3 4">SAG 2523</strain>
    </source>
</reference>